<reference evidence="2 3" key="1">
    <citation type="journal article" date="2018" name="Genome Res.">
        <title>The genomic architecture and molecular evolution of ant odorant receptors.</title>
        <authorList>
            <person name="McKenzie S.K."/>
            <person name="Kronauer D.J.C."/>
        </authorList>
    </citation>
    <scope>NUCLEOTIDE SEQUENCE [LARGE SCALE GENOMIC DNA]</scope>
    <source>
        <strain evidence="2">Clonal line C1</strain>
    </source>
</reference>
<dbReference type="EMBL" id="QOIP01000002">
    <property type="protein sequence ID" value="RLU26110.1"/>
    <property type="molecule type" value="Genomic_DNA"/>
</dbReference>
<proteinExistence type="predicted"/>
<dbReference type="AlphaFoldDB" id="A0A3L8E059"/>
<keyword evidence="1" id="KW-0732">Signal</keyword>
<dbReference type="Proteomes" id="UP000279307">
    <property type="component" value="Chromosome 2"/>
</dbReference>
<evidence type="ECO:0008006" key="4">
    <source>
        <dbReference type="Google" id="ProtNLM"/>
    </source>
</evidence>
<organism evidence="2 3">
    <name type="scientific">Ooceraea biroi</name>
    <name type="common">Clonal raider ant</name>
    <name type="synonym">Cerapachys biroi</name>
    <dbReference type="NCBI Taxonomy" id="2015173"/>
    <lineage>
        <taxon>Eukaryota</taxon>
        <taxon>Metazoa</taxon>
        <taxon>Ecdysozoa</taxon>
        <taxon>Arthropoda</taxon>
        <taxon>Hexapoda</taxon>
        <taxon>Insecta</taxon>
        <taxon>Pterygota</taxon>
        <taxon>Neoptera</taxon>
        <taxon>Endopterygota</taxon>
        <taxon>Hymenoptera</taxon>
        <taxon>Apocrita</taxon>
        <taxon>Aculeata</taxon>
        <taxon>Formicoidea</taxon>
        <taxon>Formicidae</taxon>
        <taxon>Dorylinae</taxon>
        <taxon>Ooceraea</taxon>
    </lineage>
</organism>
<feature type="signal peptide" evidence="1">
    <location>
        <begin position="1"/>
        <end position="20"/>
    </location>
</feature>
<evidence type="ECO:0000313" key="2">
    <source>
        <dbReference type="EMBL" id="RLU26110.1"/>
    </source>
</evidence>
<gene>
    <name evidence="2" type="ORF">DMN91_002275</name>
</gene>
<accession>A0A3L8E059</accession>
<feature type="chain" id="PRO_5018178934" description="Secreted protein" evidence="1">
    <location>
        <begin position="21"/>
        <end position="84"/>
    </location>
</feature>
<comment type="caution">
    <text evidence="2">The sequence shown here is derived from an EMBL/GenBank/DDBJ whole genome shotgun (WGS) entry which is preliminary data.</text>
</comment>
<protein>
    <recommendedName>
        <fullName evidence="4">Secreted protein</fullName>
    </recommendedName>
</protein>
<name>A0A3L8E059_OOCBI</name>
<sequence length="84" mass="10060">MTRMTRQFLLLLLLQMLIVAKERKDAKRCKWNERSKEIPSALFPLRGWLNGFYRRRDTIAERRPEFHLIITSSSTYRAPPIRGI</sequence>
<evidence type="ECO:0000256" key="1">
    <source>
        <dbReference type="SAM" id="SignalP"/>
    </source>
</evidence>
<evidence type="ECO:0000313" key="3">
    <source>
        <dbReference type="Proteomes" id="UP000279307"/>
    </source>
</evidence>